<accession>A0ABR9NDB4</accession>
<comment type="subcellular location">
    <subcellularLocation>
        <location evidence="1">Cell membrane</location>
        <topology evidence="1">Multi-pass membrane protein</topology>
    </subcellularLocation>
</comment>
<evidence type="ECO:0000256" key="2">
    <source>
        <dbReference type="ARBA" id="ARBA00022448"/>
    </source>
</evidence>
<keyword evidence="3" id="KW-1003">Cell membrane</keyword>
<dbReference type="InterPro" id="IPR050429">
    <property type="entry name" value="PTS_Glucose_EIICBA"/>
</dbReference>
<evidence type="ECO:0000256" key="5">
    <source>
        <dbReference type="ARBA" id="ARBA00022683"/>
    </source>
</evidence>
<evidence type="ECO:0000313" key="12">
    <source>
        <dbReference type="Proteomes" id="UP000596960"/>
    </source>
</evidence>
<evidence type="ECO:0000256" key="4">
    <source>
        <dbReference type="ARBA" id="ARBA00022597"/>
    </source>
</evidence>
<dbReference type="EMBL" id="JADAMT010000087">
    <property type="protein sequence ID" value="MBE2130030.1"/>
    <property type="molecule type" value="Genomic_DNA"/>
</dbReference>
<evidence type="ECO:0000256" key="6">
    <source>
        <dbReference type="ARBA" id="ARBA00022692"/>
    </source>
</evidence>
<proteinExistence type="predicted"/>
<dbReference type="Pfam" id="PF02378">
    <property type="entry name" value="PTS_EIIC"/>
    <property type="match status" value="1"/>
</dbReference>
<feature type="non-terminal residue" evidence="11">
    <location>
        <position position="1"/>
    </location>
</feature>
<name>A0ABR9NDB4_9STAP</name>
<organism evidence="11 12">
    <name type="scientific">Staphylococcus schweitzeri</name>
    <dbReference type="NCBI Taxonomy" id="1654388"/>
    <lineage>
        <taxon>Bacteria</taxon>
        <taxon>Bacillati</taxon>
        <taxon>Bacillota</taxon>
        <taxon>Bacilli</taxon>
        <taxon>Bacillales</taxon>
        <taxon>Staphylococcaceae</taxon>
        <taxon>Staphylococcus</taxon>
    </lineage>
</organism>
<dbReference type="Proteomes" id="UP000596960">
    <property type="component" value="Unassembled WGS sequence"/>
</dbReference>
<protein>
    <submittedName>
        <fullName evidence="11">PTS transporter subunit EIIC</fullName>
    </submittedName>
</protein>
<evidence type="ECO:0000256" key="9">
    <source>
        <dbReference type="SAM" id="Phobius"/>
    </source>
</evidence>
<evidence type="ECO:0000259" key="10">
    <source>
        <dbReference type="Pfam" id="PF02378"/>
    </source>
</evidence>
<evidence type="ECO:0000256" key="7">
    <source>
        <dbReference type="ARBA" id="ARBA00022989"/>
    </source>
</evidence>
<feature type="domain" description="Phosphotransferase system EIIC" evidence="10">
    <location>
        <begin position="1"/>
        <end position="109"/>
    </location>
</feature>
<feature type="non-terminal residue" evidence="11">
    <location>
        <position position="131"/>
    </location>
</feature>
<keyword evidence="8 9" id="KW-0472">Membrane</keyword>
<gene>
    <name evidence="11" type="ORF">ILQ21_13530</name>
</gene>
<comment type="caution">
    <text evidence="11">The sequence shown here is derived from an EMBL/GenBank/DDBJ whole genome shotgun (WGS) entry which is preliminary data.</text>
</comment>
<keyword evidence="2" id="KW-0813">Transport</keyword>
<dbReference type="RefSeq" id="WP_192831278.1">
    <property type="nucleotide sequence ID" value="NZ_JADAMT010000087.1"/>
</dbReference>
<dbReference type="PANTHER" id="PTHR30009:SF4">
    <property type="entry name" value="PTS SYSTEM N-ACETYLGLUCOSAMINE-SPECIFIC EIICBA COMPONENT"/>
    <property type="match status" value="1"/>
</dbReference>
<dbReference type="PANTHER" id="PTHR30009">
    <property type="entry name" value="CYTOCHROME C-TYPE SYNTHESIS PROTEIN AND PTS TRANSMEMBRANE COMPONENT"/>
    <property type="match status" value="1"/>
</dbReference>
<evidence type="ECO:0000256" key="3">
    <source>
        <dbReference type="ARBA" id="ARBA00022475"/>
    </source>
</evidence>
<keyword evidence="4" id="KW-0762">Sugar transport</keyword>
<keyword evidence="7 9" id="KW-1133">Transmembrane helix</keyword>
<feature type="transmembrane region" description="Helical" evidence="9">
    <location>
        <begin position="33"/>
        <end position="54"/>
    </location>
</feature>
<keyword evidence="12" id="KW-1185">Reference proteome</keyword>
<dbReference type="InterPro" id="IPR003352">
    <property type="entry name" value="PTS_EIIC"/>
</dbReference>
<sequence>LISAYVYTKFSETEVPLALSFVSSNPLIPIMTAFYCAFLVVILLFVWEILFTWLVKFGEFIVGLGSFGAFIYVVANRLVVPTALNHVLIRAFWFDTIGIDDIGIFKNCKVVRIGITGRYLAGFFPLMLFVT</sequence>
<keyword evidence="5" id="KW-0598">Phosphotransferase system</keyword>
<evidence type="ECO:0000256" key="1">
    <source>
        <dbReference type="ARBA" id="ARBA00004651"/>
    </source>
</evidence>
<feature type="transmembrane region" description="Helical" evidence="9">
    <location>
        <begin position="60"/>
        <end position="80"/>
    </location>
</feature>
<keyword evidence="6 9" id="KW-0812">Transmembrane</keyword>
<evidence type="ECO:0000256" key="8">
    <source>
        <dbReference type="ARBA" id="ARBA00023136"/>
    </source>
</evidence>
<reference evidence="11 12" key="1">
    <citation type="submission" date="2020-10" db="EMBL/GenBank/DDBJ databases">
        <title>Phenotypic and genomic profiling of Staphylococcus argenteus in Canada and the United States and recommendations for clinical result reporting.</title>
        <authorList>
            <person name="Eshaghi A."/>
            <person name="Bommersbach C."/>
            <person name="Zitterman S."/>
            <person name="Burnham C.-A.D."/>
            <person name="Patel R."/>
            <person name="Schuetz A.N."/>
            <person name="Patel S.N."/>
            <person name="Kus J.V."/>
        </authorList>
    </citation>
    <scope>NUCLEOTIDE SEQUENCE [LARGE SCALE GENOMIC DNA]</scope>
    <source>
        <strain evidence="11 12">DSM 28300</strain>
    </source>
</reference>
<evidence type="ECO:0000313" key="11">
    <source>
        <dbReference type="EMBL" id="MBE2130030.1"/>
    </source>
</evidence>